<organism evidence="2 3">
    <name type="scientific">Blattamonas nauphoetae</name>
    <dbReference type="NCBI Taxonomy" id="2049346"/>
    <lineage>
        <taxon>Eukaryota</taxon>
        <taxon>Metamonada</taxon>
        <taxon>Preaxostyla</taxon>
        <taxon>Oxymonadida</taxon>
        <taxon>Blattamonas</taxon>
    </lineage>
</organism>
<name>A0ABQ9X4E8_9EUKA</name>
<proteinExistence type="predicted"/>
<comment type="caution">
    <text evidence="2">The sequence shown here is derived from an EMBL/GenBank/DDBJ whole genome shotgun (WGS) entry which is preliminary data.</text>
</comment>
<keyword evidence="3" id="KW-1185">Reference proteome</keyword>
<gene>
    <name evidence="2" type="ORF">BLNAU_18403</name>
</gene>
<dbReference type="Proteomes" id="UP001281761">
    <property type="component" value="Unassembled WGS sequence"/>
</dbReference>
<accession>A0ABQ9X4E8</accession>
<evidence type="ECO:0000313" key="2">
    <source>
        <dbReference type="EMBL" id="KAK2946651.1"/>
    </source>
</evidence>
<feature type="region of interest" description="Disordered" evidence="1">
    <location>
        <begin position="49"/>
        <end position="90"/>
    </location>
</feature>
<evidence type="ECO:0000256" key="1">
    <source>
        <dbReference type="SAM" id="MobiDB-lite"/>
    </source>
</evidence>
<reference evidence="2 3" key="1">
    <citation type="journal article" date="2022" name="bioRxiv">
        <title>Genomics of Preaxostyla Flagellates Illuminates Evolutionary Transitions and the Path Towards Mitochondrial Loss.</title>
        <authorList>
            <person name="Novak L.V.F."/>
            <person name="Treitli S.C."/>
            <person name="Pyrih J."/>
            <person name="Halakuc P."/>
            <person name="Pipaliya S.V."/>
            <person name="Vacek V."/>
            <person name="Brzon O."/>
            <person name="Soukal P."/>
            <person name="Eme L."/>
            <person name="Dacks J.B."/>
            <person name="Karnkowska A."/>
            <person name="Elias M."/>
            <person name="Hampl V."/>
        </authorList>
    </citation>
    <scope>NUCLEOTIDE SEQUENCE [LARGE SCALE GENOMIC DNA]</scope>
    <source>
        <strain evidence="2">NAU3</strain>
        <tissue evidence="2">Gut</tissue>
    </source>
</reference>
<dbReference type="EMBL" id="JARBJD010000222">
    <property type="protein sequence ID" value="KAK2946651.1"/>
    <property type="molecule type" value="Genomic_DNA"/>
</dbReference>
<sequence>MEFLLISGESDLQSGKRKKKTAVKKREEQTSSSARHFCADIDNATFRSIHKRRSSSDDRSTREASERRVEGSVGTGRGRGAPLPVAPHKP</sequence>
<evidence type="ECO:0000313" key="3">
    <source>
        <dbReference type="Proteomes" id="UP001281761"/>
    </source>
</evidence>
<protein>
    <submittedName>
        <fullName evidence="2">Uncharacterized protein</fullName>
    </submittedName>
</protein>
<feature type="region of interest" description="Disordered" evidence="1">
    <location>
        <begin position="1"/>
        <end position="36"/>
    </location>
</feature>
<feature type="compositionally biased region" description="Basic and acidic residues" evidence="1">
    <location>
        <begin position="54"/>
        <end position="70"/>
    </location>
</feature>